<evidence type="ECO:0000313" key="1">
    <source>
        <dbReference type="EMBL" id="KDB44282.1"/>
    </source>
</evidence>
<reference evidence="1 2" key="1">
    <citation type="submission" date="2014-02" db="EMBL/GenBank/DDBJ databases">
        <title>Comparative genomics of Haemophilus parasuis isolated from pig lungs.</title>
        <authorList>
            <person name="Kittichotirat W."/>
            <person name="Bumgarner R.E."/>
            <person name="Lawrence P."/>
        </authorList>
    </citation>
    <scope>NUCLEOTIDE SEQUENCE [LARGE SCALE GENOMIC DNA]</scope>
    <source>
        <strain evidence="1 2">HPS9</strain>
    </source>
</reference>
<organism evidence="1 2">
    <name type="scientific">Glaesserella parasuis HPS9</name>
    <dbReference type="NCBI Taxonomy" id="1450513"/>
    <lineage>
        <taxon>Bacteria</taxon>
        <taxon>Pseudomonadati</taxon>
        <taxon>Pseudomonadota</taxon>
        <taxon>Gammaproteobacteria</taxon>
        <taxon>Pasteurellales</taxon>
        <taxon>Pasteurellaceae</taxon>
        <taxon>Glaesserella</taxon>
    </lineage>
</organism>
<proteinExistence type="predicted"/>
<name>A0A837AEG1_GLAPU</name>
<gene>
    <name evidence="1" type="ORF">HPS9_11260</name>
</gene>
<dbReference type="RefSeq" id="WP_198525413.1">
    <property type="nucleotide sequence ID" value="NZ_JDSN01000185.1"/>
</dbReference>
<accession>A0A837AEG1</accession>
<evidence type="ECO:0000313" key="2">
    <source>
        <dbReference type="Proteomes" id="UP000027441"/>
    </source>
</evidence>
<dbReference type="AlphaFoldDB" id="A0A837AEG1"/>
<protein>
    <submittedName>
        <fullName evidence="1">XRE family transcriptional regulator</fullName>
    </submittedName>
</protein>
<comment type="caution">
    <text evidence="1">The sequence shown here is derived from an EMBL/GenBank/DDBJ whole genome shotgun (WGS) entry which is preliminary data.</text>
</comment>
<dbReference type="EMBL" id="JDSN01000185">
    <property type="protein sequence ID" value="KDB44282.1"/>
    <property type="molecule type" value="Genomic_DNA"/>
</dbReference>
<dbReference type="Proteomes" id="UP000027441">
    <property type="component" value="Unassembled WGS sequence"/>
</dbReference>
<sequence>MEKELFERLIKGMEEMVAIEKGEIEVPPHRIHIHKIPKTKVSRTKISLKKGGDRKSEIL</sequence>